<organism evidence="2 3">
    <name type="scientific">Colletotrichum tanaceti</name>
    <dbReference type="NCBI Taxonomy" id="1306861"/>
    <lineage>
        <taxon>Eukaryota</taxon>
        <taxon>Fungi</taxon>
        <taxon>Dikarya</taxon>
        <taxon>Ascomycota</taxon>
        <taxon>Pezizomycotina</taxon>
        <taxon>Sordariomycetes</taxon>
        <taxon>Hypocreomycetidae</taxon>
        <taxon>Glomerellales</taxon>
        <taxon>Glomerellaceae</taxon>
        <taxon>Colletotrichum</taxon>
        <taxon>Colletotrichum destructivum species complex</taxon>
    </lineage>
</organism>
<gene>
    <name evidence="2" type="ORF">CTA1_11399</name>
</gene>
<comment type="caution">
    <text evidence="2">The sequence shown here is derived from an EMBL/GenBank/DDBJ whole genome shotgun (WGS) entry which is preliminary data.</text>
</comment>
<evidence type="ECO:0000313" key="3">
    <source>
        <dbReference type="Proteomes" id="UP000310108"/>
    </source>
</evidence>
<dbReference type="Gene3D" id="3.40.50.300">
    <property type="entry name" value="P-loop containing nucleotide triphosphate hydrolases"/>
    <property type="match status" value="1"/>
</dbReference>
<dbReference type="OrthoDB" id="6500128at2759"/>
<dbReference type="STRING" id="1306861.A0A4U6X2P2"/>
<feature type="region of interest" description="Disordered" evidence="1">
    <location>
        <begin position="51"/>
        <end position="77"/>
    </location>
</feature>
<dbReference type="InterPro" id="IPR027417">
    <property type="entry name" value="P-loop_NTPase"/>
</dbReference>
<sequence length="97" mass="10719">MEKIQKRIGHTGNIVGNMKHLKISGLEAPVEDPINSLRLETMLAQDLRLLPGGDRTEVGSDGDSLSGGQKPRASIARVSPWAIRSPCYRRCPDRSRR</sequence>
<protein>
    <submittedName>
        <fullName evidence="2">Uncharacterized protein</fullName>
    </submittedName>
</protein>
<dbReference type="EMBL" id="PJEX01000503">
    <property type="protein sequence ID" value="TKW49648.1"/>
    <property type="molecule type" value="Genomic_DNA"/>
</dbReference>
<keyword evidence="3" id="KW-1185">Reference proteome</keyword>
<dbReference type="SUPFAM" id="SSF52540">
    <property type="entry name" value="P-loop containing nucleoside triphosphate hydrolases"/>
    <property type="match status" value="1"/>
</dbReference>
<dbReference type="AlphaFoldDB" id="A0A4U6X2P2"/>
<proteinExistence type="predicted"/>
<dbReference type="Proteomes" id="UP000310108">
    <property type="component" value="Unassembled WGS sequence"/>
</dbReference>
<accession>A0A4U6X2P2</accession>
<evidence type="ECO:0000256" key="1">
    <source>
        <dbReference type="SAM" id="MobiDB-lite"/>
    </source>
</evidence>
<evidence type="ECO:0000313" key="2">
    <source>
        <dbReference type="EMBL" id="TKW49648.1"/>
    </source>
</evidence>
<reference evidence="2 3" key="1">
    <citation type="journal article" date="2019" name="PLoS ONE">
        <title>Comparative genome analysis indicates high evolutionary potential of pathogenicity genes in Colletotrichum tanaceti.</title>
        <authorList>
            <person name="Lelwala R.V."/>
            <person name="Korhonen P.K."/>
            <person name="Young N.D."/>
            <person name="Scott J.B."/>
            <person name="Ades P.A."/>
            <person name="Gasser R.B."/>
            <person name="Taylor P.W.J."/>
        </authorList>
    </citation>
    <scope>NUCLEOTIDE SEQUENCE [LARGE SCALE GENOMIC DNA]</scope>
    <source>
        <strain evidence="2">BRIP57314</strain>
    </source>
</reference>
<name>A0A4U6X2P2_9PEZI</name>